<proteinExistence type="predicted"/>
<dbReference type="Proteomes" id="UP000070376">
    <property type="component" value="Unassembled WGS sequence"/>
</dbReference>
<dbReference type="AlphaFoldDB" id="A0A133KKA4"/>
<accession>A0A133KKA4</accession>
<protein>
    <submittedName>
        <fullName evidence="1">Uncharacterized protein</fullName>
    </submittedName>
</protein>
<evidence type="ECO:0000313" key="1">
    <source>
        <dbReference type="EMBL" id="KWZ79916.1"/>
    </source>
</evidence>
<evidence type="ECO:0000313" key="2">
    <source>
        <dbReference type="Proteomes" id="UP000070376"/>
    </source>
</evidence>
<reference evidence="2" key="1">
    <citation type="submission" date="2016-01" db="EMBL/GenBank/DDBJ databases">
        <authorList>
            <person name="Mitreva M."/>
            <person name="Pepin K.H."/>
            <person name="Mihindukulasuriya K.A."/>
            <person name="Fulton R."/>
            <person name="Fronick C."/>
            <person name="O'Laughlin M."/>
            <person name="Miner T."/>
            <person name="Herter B."/>
            <person name="Rosa B.A."/>
            <person name="Cordes M."/>
            <person name="Tomlinson C."/>
            <person name="Wollam A."/>
            <person name="Palsikar V.B."/>
            <person name="Mardis E.R."/>
            <person name="Wilson R.K."/>
        </authorList>
    </citation>
    <scope>NUCLEOTIDE SEQUENCE [LARGE SCALE GENOMIC DNA]</scope>
    <source>
        <strain evidence="2">GED7749B</strain>
    </source>
</reference>
<name>A0A133KKA4_HEYCO</name>
<comment type="caution">
    <text evidence="1">The sequence shown here is derived from an EMBL/GenBank/DDBJ whole genome shotgun (WGS) entry which is preliminary data.</text>
</comment>
<sequence>MGHKLRIGFVQQALYKMNLSFDIKPEHPLAGALFFNHPEIRIGLLKFRICFSAIKPLFAS</sequence>
<gene>
    <name evidence="1" type="ORF">HMPREF3213_02404</name>
</gene>
<dbReference type="EMBL" id="LRPN01000106">
    <property type="protein sequence ID" value="KWZ79916.1"/>
    <property type="molecule type" value="Genomic_DNA"/>
</dbReference>
<organism evidence="1 2">
    <name type="scientific">Heyndrickxia coagulans</name>
    <name type="common">Weizmannia coagulans</name>
    <dbReference type="NCBI Taxonomy" id="1398"/>
    <lineage>
        <taxon>Bacteria</taxon>
        <taxon>Bacillati</taxon>
        <taxon>Bacillota</taxon>
        <taxon>Bacilli</taxon>
        <taxon>Bacillales</taxon>
        <taxon>Bacillaceae</taxon>
        <taxon>Heyndrickxia</taxon>
    </lineage>
</organism>